<dbReference type="AlphaFoldDB" id="A0A6A4TI13"/>
<dbReference type="EMBL" id="VEVO01000004">
    <property type="protein sequence ID" value="KAF0042884.1"/>
    <property type="molecule type" value="Genomic_DNA"/>
</dbReference>
<sequence>MGNRQRFFEWASERASDSGQPCSVDDTKQDLKNRLSRTADRAQAESKPTTWQTNDTYEADPTKTLCRRYNQTLTLSY</sequence>
<proteinExistence type="predicted"/>
<protein>
    <submittedName>
        <fullName evidence="2">Uncharacterized protein</fullName>
    </submittedName>
</protein>
<gene>
    <name evidence="2" type="ORF">F2P81_004221</name>
</gene>
<feature type="region of interest" description="Disordered" evidence="1">
    <location>
        <begin position="10"/>
        <end position="29"/>
    </location>
</feature>
<evidence type="ECO:0000313" key="2">
    <source>
        <dbReference type="EMBL" id="KAF0042884.1"/>
    </source>
</evidence>
<name>A0A6A4TI13_SCOMX</name>
<comment type="caution">
    <text evidence="2">The sequence shown here is derived from an EMBL/GenBank/DDBJ whole genome shotgun (WGS) entry which is preliminary data.</text>
</comment>
<feature type="region of interest" description="Disordered" evidence="1">
    <location>
        <begin position="34"/>
        <end position="56"/>
    </location>
</feature>
<accession>A0A6A4TI13</accession>
<evidence type="ECO:0000256" key="1">
    <source>
        <dbReference type="SAM" id="MobiDB-lite"/>
    </source>
</evidence>
<dbReference type="Proteomes" id="UP000438429">
    <property type="component" value="Unassembled WGS sequence"/>
</dbReference>
<feature type="compositionally biased region" description="Basic and acidic residues" evidence="1">
    <location>
        <begin position="34"/>
        <end position="44"/>
    </location>
</feature>
<organism evidence="2 3">
    <name type="scientific">Scophthalmus maximus</name>
    <name type="common">Turbot</name>
    <name type="synonym">Psetta maxima</name>
    <dbReference type="NCBI Taxonomy" id="52904"/>
    <lineage>
        <taxon>Eukaryota</taxon>
        <taxon>Metazoa</taxon>
        <taxon>Chordata</taxon>
        <taxon>Craniata</taxon>
        <taxon>Vertebrata</taxon>
        <taxon>Euteleostomi</taxon>
        <taxon>Actinopterygii</taxon>
        <taxon>Neopterygii</taxon>
        <taxon>Teleostei</taxon>
        <taxon>Neoteleostei</taxon>
        <taxon>Acanthomorphata</taxon>
        <taxon>Carangaria</taxon>
        <taxon>Pleuronectiformes</taxon>
        <taxon>Pleuronectoidei</taxon>
        <taxon>Scophthalmidae</taxon>
        <taxon>Scophthalmus</taxon>
    </lineage>
</organism>
<evidence type="ECO:0000313" key="3">
    <source>
        <dbReference type="Proteomes" id="UP000438429"/>
    </source>
</evidence>
<feature type="compositionally biased region" description="Polar residues" evidence="1">
    <location>
        <begin position="46"/>
        <end position="56"/>
    </location>
</feature>
<reference evidence="2 3" key="1">
    <citation type="submission" date="2019-06" db="EMBL/GenBank/DDBJ databases">
        <title>Draft genomes of female and male turbot (Scophthalmus maximus).</title>
        <authorList>
            <person name="Xu H."/>
            <person name="Xu X.-W."/>
            <person name="Shao C."/>
            <person name="Chen S."/>
        </authorList>
    </citation>
    <scope>NUCLEOTIDE SEQUENCE [LARGE SCALE GENOMIC DNA]</scope>
    <source>
        <strain evidence="2">Ysfricsl-2016a</strain>
        <tissue evidence="2">Blood</tissue>
    </source>
</reference>